<dbReference type="GO" id="GO:0008374">
    <property type="term" value="F:O-acyltransferase activity"/>
    <property type="evidence" value="ECO:0007669"/>
    <property type="project" value="TreeGrafter"/>
</dbReference>
<dbReference type="PANTHER" id="PTHR23416">
    <property type="entry name" value="SIALIC ACID SYNTHASE-RELATED"/>
    <property type="match status" value="1"/>
</dbReference>
<feature type="region of interest" description="Disordered" evidence="3">
    <location>
        <begin position="1"/>
        <end position="34"/>
    </location>
</feature>
<evidence type="ECO:0000256" key="3">
    <source>
        <dbReference type="SAM" id="MobiDB-lite"/>
    </source>
</evidence>
<keyword evidence="7" id="KW-1185">Reference proteome</keyword>
<dbReference type="AlphaFoldDB" id="A0A1B9G1N3"/>
<evidence type="ECO:0000313" key="5">
    <source>
        <dbReference type="EMBL" id="OCF24925.1"/>
    </source>
</evidence>
<accession>A0A1B9G1N3</accession>
<comment type="similarity">
    <text evidence="1">Belongs to the transferase hexapeptide repeat family.</text>
</comment>
<dbReference type="EMBL" id="KI894021">
    <property type="protein sequence ID" value="OCF24925.1"/>
    <property type="molecule type" value="Genomic_DNA"/>
</dbReference>
<dbReference type="RefSeq" id="XP_019045995.1">
    <property type="nucleotide sequence ID" value="XM_019191365.1"/>
</dbReference>
<dbReference type="Gene3D" id="2.160.10.10">
    <property type="entry name" value="Hexapeptide repeat proteins"/>
    <property type="match status" value="1"/>
</dbReference>
<dbReference type="Proteomes" id="UP000092730">
    <property type="component" value="Chromosome 4"/>
</dbReference>
<feature type="domain" description="Maltose/galactoside acetyltransferase" evidence="4">
    <location>
        <begin position="30"/>
        <end position="92"/>
    </location>
</feature>
<dbReference type="GO" id="GO:0016407">
    <property type="term" value="F:acetyltransferase activity"/>
    <property type="evidence" value="ECO:0007669"/>
    <property type="project" value="InterPro"/>
</dbReference>
<dbReference type="GeneID" id="30209134"/>
<dbReference type="VEuPathDB" id="FungiDB:I302_04735"/>
<evidence type="ECO:0000313" key="6">
    <source>
        <dbReference type="EMBL" id="WVW83595.1"/>
    </source>
</evidence>
<protein>
    <recommendedName>
        <fullName evidence="4">Maltose/galactoside acetyltransferase domain-containing protein</fullName>
    </recommendedName>
</protein>
<evidence type="ECO:0000256" key="1">
    <source>
        <dbReference type="ARBA" id="ARBA00007274"/>
    </source>
</evidence>
<dbReference type="InterPro" id="IPR051159">
    <property type="entry name" value="Hexapeptide_acetyltransf"/>
</dbReference>
<reference evidence="5" key="3">
    <citation type="submission" date="2014-01" db="EMBL/GenBank/DDBJ databases">
        <title>Evolution of pathogenesis and genome organization in the Tremellales.</title>
        <authorList>
            <person name="Cuomo C."/>
            <person name="Litvintseva A."/>
            <person name="Heitman J."/>
            <person name="Chen Y."/>
            <person name="Sun S."/>
            <person name="Springer D."/>
            <person name="Dromer F."/>
            <person name="Young S."/>
            <person name="Zeng Q."/>
            <person name="Chapman S."/>
            <person name="Gujja S."/>
            <person name="Saif S."/>
            <person name="Birren B."/>
        </authorList>
    </citation>
    <scope>NUCLEOTIDE SEQUENCE</scope>
    <source>
        <strain evidence="5">CBS 10118</strain>
    </source>
</reference>
<dbReference type="EMBL" id="CP144544">
    <property type="protein sequence ID" value="WVW83595.1"/>
    <property type="molecule type" value="Genomic_DNA"/>
</dbReference>
<dbReference type="Pfam" id="PF00132">
    <property type="entry name" value="Hexapep"/>
    <property type="match status" value="1"/>
</dbReference>
<keyword evidence="2" id="KW-0808">Transferase</keyword>
<dbReference type="KEGG" id="kbi:30209134"/>
<organism evidence="5">
    <name type="scientific">Kwoniella bestiolae CBS 10118</name>
    <dbReference type="NCBI Taxonomy" id="1296100"/>
    <lineage>
        <taxon>Eukaryota</taxon>
        <taxon>Fungi</taxon>
        <taxon>Dikarya</taxon>
        <taxon>Basidiomycota</taxon>
        <taxon>Agaricomycotina</taxon>
        <taxon>Tremellomycetes</taxon>
        <taxon>Tremellales</taxon>
        <taxon>Cryptococcaceae</taxon>
        <taxon>Kwoniella</taxon>
    </lineage>
</organism>
<dbReference type="SMART" id="SM01266">
    <property type="entry name" value="Mac"/>
    <property type="match status" value="1"/>
</dbReference>
<reference evidence="5" key="1">
    <citation type="submission" date="2013-07" db="EMBL/GenBank/DDBJ databases">
        <title>The Genome Sequence of Cryptococcus bestiolae CBS10118.</title>
        <authorList>
            <consortium name="The Broad Institute Genome Sequencing Platform"/>
            <person name="Cuomo C."/>
            <person name="Litvintseva A."/>
            <person name="Chen Y."/>
            <person name="Heitman J."/>
            <person name="Sun S."/>
            <person name="Springer D."/>
            <person name="Dromer F."/>
            <person name="Young S.K."/>
            <person name="Zeng Q."/>
            <person name="Gargeya S."/>
            <person name="Fitzgerald M."/>
            <person name="Abouelleil A."/>
            <person name="Alvarado L."/>
            <person name="Berlin A.M."/>
            <person name="Chapman S.B."/>
            <person name="Dewar J."/>
            <person name="Goldberg J."/>
            <person name="Griggs A."/>
            <person name="Gujja S."/>
            <person name="Hansen M."/>
            <person name="Howarth C."/>
            <person name="Imamovic A."/>
            <person name="Larimer J."/>
            <person name="McCowan C."/>
            <person name="Murphy C."/>
            <person name="Pearson M."/>
            <person name="Priest M."/>
            <person name="Roberts A."/>
            <person name="Saif S."/>
            <person name="Shea T."/>
            <person name="Sykes S."/>
            <person name="Wortman J."/>
            <person name="Nusbaum C."/>
            <person name="Birren B."/>
        </authorList>
    </citation>
    <scope>NUCLEOTIDE SEQUENCE [LARGE SCALE GENOMIC DNA]</scope>
    <source>
        <strain evidence="5">CBS 10118</strain>
    </source>
</reference>
<evidence type="ECO:0000259" key="4">
    <source>
        <dbReference type="SMART" id="SM01266"/>
    </source>
</evidence>
<dbReference type="InterPro" id="IPR001451">
    <property type="entry name" value="Hexapep"/>
</dbReference>
<evidence type="ECO:0000313" key="7">
    <source>
        <dbReference type="Proteomes" id="UP000092730"/>
    </source>
</evidence>
<dbReference type="STRING" id="1296100.A0A1B9G1N3"/>
<sequence>MSGPTQEGFEKGLPPAQVDKANDAEELTERQKMERGIPYQAMKDPTLLEERLRARRLIQKYNQYPWPEEGLDYFGPDERRKHLADLFGLSLEEFKEKSVEIEPPFYCDYGDNIVFEGAFYANFNLTVLDCAKVTFGARILCGPGVHIYAATHSTELDERQAGYERAYPVTIGEDSWIGGNVVICGPCKIGKGVTIASGSFVRGDFPDYCVIGGTPAKILKKLDPPTGKFELDMSQYK</sequence>
<reference evidence="6" key="4">
    <citation type="submission" date="2024-02" db="EMBL/GenBank/DDBJ databases">
        <title>Comparative genomics of Cryptococcus and Kwoniella reveals pathogenesis evolution and contrasting modes of karyotype evolution via chromosome fusion or intercentromeric recombination.</title>
        <authorList>
            <person name="Coelho M.A."/>
            <person name="David-Palma M."/>
            <person name="Shea T."/>
            <person name="Bowers K."/>
            <person name="McGinley-Smith S."/>
            <person name="Mohammad A.W."/>
            <person name="Gnirke A."/>
            <person name="Yurkov A.M."/>
            <person name="Nowrousian M."/>
            <person name="Sun S."/>
            <person name="Cuomo C.A."/>
            <person name="Heitman J."/>
        </authorList>
    </citation>
    <scope>NUCLEOTIDE SEQUENCE</scope>
    <source>
        <strain evidence="6">CBS 10118</strain>
    </source>
</reference>
<reference evidence="6" key="2">
    <citation type="submission" date="2013-07" db="EMBL/GenBank/DDBJ databases">
        <authorList>
            <consortium name="The Broad Institute Genome Sequencing Platform"/>
            <person name="Cuomo C."/>
            <person name="Litvintseva A."/>
            <person name="Chen Y."/>
            <person name="Heitman J."/>
            <person name="Sun S."/>
            <person name="Springer D."/>
            <person name="Dromer F."/>
            <person name="Young S.K."/>
            <person name="Zeng Q."/>
            <person name="Gargeya S."/>
            <person name="Fitzgerald M."/>
            <person name="Abouelleil A."/>
            <person name="Alvarado L."/>
            <person name="Berlin A.M."/>
            <person name="Chapman S.B."/>
            <person name="Dewar J."/>
            <person name="Goldberg J."/>
            <person name="Griggs A."/>
            <person name="Gujja S."/>
            <person name="Hansen M."/>
            <person name="Howarth C."/>
            <person name="Imamovic A."/>
            <person name="Larimer J."/>
            <person name="McCowan C."/>
            <person name="Murphy C."/>
            <person name="Pearson M."/>
            <person name="Priest M."/>
            <person name="Roberts A."/>
            <person name="Saif S."/>
            <person name="Shea T."/>
            <person name="Sykes S."/>
            <person name="Wortman J."/>
            <person name="Nusbaum C."/>
            <person name="Birren B."/>
        </authorList>
    </citation>
    <scope>NUCLEOTIDE SEQUENCE</scope>
    <source>
        <strain evidence="6">CBS 10118</strain>
    </source>
</reference>
<dbReference type="SUPFAM" id="SSF51161">
    <property type="entry name" value="Trimeric LpxA-like enzymes"/>
    <property type="match status" value="1"/>
</dbReference>
<dbReference type="Pfam" id="PF12464">
    <property type="entry name" value="Mac"/>
    <property type="match status" value="1"/>
</dbReference>
<dbReference type="CDD" id="cd03357">
    <property type="entry name" value="LbH_MAT_GAT"/>
    <property type="match status" value="1"/>
</dbReference>
<evidence type="ECO:0000256" key="2">
    <source>
        <dbReference type="ARBA" id="ARBA00022679"/>
    </source>
</evidence>
<gene>
    <name evidence="5" type="ORF">I302_04735</name>
    <name evidence="6" type="ORF">I302_105616</name>
</gene>
<dbReference type="InterPro" id="IPR024688">
    <property type="entry name" value="Mac_dom"/>
</dbReference>
<feature type="compositionally biased region" description="Basic and acidic residues" evidence="3">
    <location>
        <begin position="20"/>
        <end position="34"/>
    </location>
</feature>
<dbReference type="PANTHER" id="PTHR23416:SF23">
    <property type="entry name" value="ACETYLTRANSFERASE C18B11.09C-RELATED"/>
    <property type="match status" value="1"/>
</dbReference>
<proteinExistence type="inferred from homology"/>
<dbReference type="InterPro" id="IPR011004">
    <property type="entry name" value="Trimer_LpxA-like_sf"/>
</dbReference>
<name>A0A1B9G1N3_9TREE</name>
<dbReference type="OrthoDB" id="25818at2759"/>